<dbReference type="WBParaSite" id="Gr19_v10_g850.t1">
    <property type="protein sequence ID" value="Gr19_v10_g850.t1"/>
    <property type="gene ID" value="Gr19_v10_g850"/>
</dbReference>
<evidence type="ECO:0000256" key="1">
    <source>
        <dbReference type="PROSITE-ProRule" id="PRU00176"/>
    </source>
</evidence>
<dbReference type="Proteomes" id="UP000887572">
    <property type="component" value="Unplaced"/>
</dbReference>
<feature type="region of interest" description="Disordered" evidence="2">
    <location>
        <begin position="173"/>
        <end position="201"/>
    </location>
</feature>
<evidence type="ECO:0000259" key="3">
    <source>
        <dbReference type="PROSITE" id="PS50102"/>
    </source>
</evidence>
<dbReference type="InterPro" id="IPR000504">
    <property type="entry name" value="RRM_dom"/>
</dbReference>
<name>A0A914I8M0_GLORO</name>
<dbReference type="Pfam" id="PF00076">
    <property type="entry name" value="RRM_1"/>
    <property type="match status" value="1"/>
</dbReference>
<dbReference type="PANTHER" id="PTHR48034">
    <property type="entry name" value="TRANSFORMER-2 SEX-DETERMINING PROTEIN-RELATED"/>
    <property type="match status" value="1"/>
</dbReference>
<keyword evidence="1" id="KW-0694">RNA-binding</keyword>
<dbReference type="Gene3D" id="3.30.70.330">
    <property type="match status" value="1"/>
</dbReference>
<feature type="compositionally biased region" description="Basic residues" evidence="2">
    <location>
        <begin position="192"/>
        <end position="201"/>
    </location>
</feature>
<dbReference type="InterPro" id="IPR050441">
    <property type="entry name" value="RBM"/>
</dbReference>
<proteinExistence type="predicted"/>
<dbReference type="SUPFAM" id="SSF54928">
    <property type="entry name" value="RNA-binding domain, RBD"/>
    <property type="match status" value="1"/>
</dbReference>
<protein>
    <submittedName>
        <fullName evidence="5">RRM domain-containing protein</fullName>
    </submittedName>
</protein>
<organism evidence="4 5">
    <name type="scientific">Globodera rostochiensis</name>
    <name type="common">Golden nematode worm</name>
    <name type="synonym">Heterodera rostochiensis</name>
    <dbReference type="NCBI Taxonomy" id="31243"/>
    <lineage>
        <taxon>Eukaryota</taxon>
        <taxon>Metazoa</taxon>
        <taxon>Ecdysozoa</taxon>
        <taxon>Nematoda</taxon>
        <taxon>Chromadorea</taxon>
        <taxon>Rhabditida</taxon>
        <taxon>Tylenchina</taxon>
        <taxon>Tylenchomorpha</taxon>
        <taxon>Tylenchoidea</taxon>
        <taxon>Heteroderidae</taxon>
        <taxon>Heteroderinae</taxon>
        <taxon>Globodera</taxon>
    </lineage>
</organism>
<dbReference type="PROSITE" id="PS50102">
    <property type="entry name" value="RRM"/>
    <property type="match status" value="1"/>
</dbReference>
<dbReference type="GO" id="GO:0003723">
    <property type="term" value="F:RNA binding"/>
    <property type="evidence" value="ECO:0007669"/>
    <property type="project" value="UniProtKB-UniRule"/>
</dbReference>
<accession>A0A914I8M0</accession>
<sequence>MGRVQHKRERDYSPAGDKCHKRQKREKHCTPSRSRSHTYSPSPRRDVVSSRRNGRSRSRDNNNVSFSSRGGFHSGSRRFYYDGRDNPEPCPCLGVFGMSLHTSERDLKQLFGRWGEVESVQIVYDRYSGRSRGFAFVYFTNTKEAARAKDNMTDVVIDGMKVRIDYSVTRGGGPYRHMPINSSKSPPTRSRSASRSRSRSR</sequence>
<dbReference type="CDD" id="cd12363">
    <property type="entry name" value="RRM_TRA2"/>
    <property type="match status" value="1"/>
</dbReference>
<dbReference type="AlphaFoldDB" id="A0A914I8M0"/>
<dbReference type="SMART" id="SM00360">
    <property type="entry name" value="RRM"/>
    <property type="match status" value="1"/>
</dbReference>
<feature type="compositionally biased region" description="Low complexity" evidence="2">
    <location>
        <begin position="182"/>
        <end position="191"/>
    </location>
</feature>
<keyword evidence="4" id="KW-1185">Reference proteome</keyword>
<evidence type="ECO:0000313" key="5">
    <source>
        <dbReference type="WBParaSite" id="Gr19_v10_g850.t1"/>
    </source>
</evidence>
<feature type="domain" description="RRM" evidence="3">
    <location>
        <begin position="91"/>
        <end position="169"/>
    </location>
</feature>
<evidence type="ECO:0000313" key="4">
    <source>
        <dbReference type="Proteomes" id="UP000887572"/>
    </source>
</evidence>
<dbReference type="InterPro" id="IPR012677">
    <property type="entry name" value="Nucleotide-bd_a/b_plait_sf"/>
</dbReference>
<dbReference type="InterPro" id="IPR035979">
    <property type="entry name" value="RBD_domain_sf"/>
</dbReference>
<reference evidence="5" key="1">
    <citation type="submission" date="2022-11" db="UniProtKB">
        <authorList>
            <consortium name="WormBaseParasite"/>
        </authorList>
    </citation>
    <scope>IDENTIFICATION</scope>
</reference>
<feature type="region of interest" description="Disordered" evidence="2">
    <location>
        <begin position="1"/>
        <end position="69"/>
    </location>
</feature>
<evidence type="ECO:0000256" key="2">
    <source>
        <dbReference type="SAM" id="MobiDB-lite"/>
    </source>
</evidence>